<comment type="caution">
    <text evidence="1">The sequence shown here is derived from an EMBL/GenBank/DDBJ whole genome shotgun (WGS) entry which is preliminary data.</text>
</comment>
<proteinExistence type="predicted"/>
<protein>
    <submittedName>
        <fullName evidence="1">Uncharacterized protein</fullName>
    </submittedName>
</protein>
<sequence>MFNSDFYVFSYYTQKENSYALFSDEFNIENSSIHLYLGNILKGYQINISDSNIIVDFNLLEKEKKFLQMKFLLFLPEII</sequence>
<gene>
    <name evidence="1" type="ORF">N5925_10790</name>
</gene>
<dbReference type="Proteomes" id="UP001148834">
    <property type="component" value="Unassembled WGS sequence"/>
</dbReference>
<dbReference type="AlphaFoldDB" id="A0AA42EDZ8"/>
<organism evidence="1 2">
    <name type="scientific">Glaesserella parasuis</name>
    <name type="common">Haemophilus parasuis</name>
    <dbReference type="NCBI Taxonomy" id="738"/>
    <lineage>
        <taxon>Bacteria</taxon>
        <taxon>Pseudomonadati</taxon>
        <taxon>Pseudomonadota</taxon>
        <taxon>Gammaproteobacteria</taxon>
        <taxon>Pasteurellales</taxon>
        <taxon>Pasteurellaceae</taxon>
        <taxon>Glaesserella</taxon>
    </lineage>
</organism>
<dbReference type="EMBL" id="JAODIR010000085">
    <property type="protein sequence ID" value="MDD2169045.1"/>
    <property type="molecule type" value="Genomic_DNA"/>
</dbReference>
<accession>A0AA42EDZ8</accession>
<evidence type="ECO:0000313" key="2">
    <source>
        <dbReference type="Proteomes" id="UP001148834"/>
    </source>
</evidence>
<name>A0AA42EDZ8_GLAPU</name>
<evidence type="ECO:0000313" key="1">
    <source>
        <dbReference type="EMBL" id="MDD2169045.1"/>
    </source>
</evidence>
<reference evidence="1" key="1">
    <citation type="submission" date="2022-09" db="EMBL/GenBank/DDBJ databases">
        <title>Molecular characterization of Glaesserella parasuis strains circulating in commercial swine farms using whole-genome sequencing.</title>
        <authorList>
            <person name="Mugabi R."/>
            <person name="Clavijo M."/>
            <person name="Li G."/>
        </authorList>
    </citation>
    <scope>NUCLEOTIDE SEQUENCE</scope>
    <source>
        <strain evidence="1">0435-53</strain>
    </source>
</reference>
<dbReference type="RefSeq" id="WP_075606642.1">
    <property type="nucleotide sequence ID" value="NZ_CP020085.1"/>
</dbReference>